<dbReference type="EMBL" id="CM001376">
    <property type="protein sequence ID" value="EHM13559.1"/>
    <property type="molecule type" value="Genomic_DNA"/>
</dbReference>
<gene>
    <name evidence="2" type="ORF">JonanDRAFT_1193</name>
</gene>
<dbReference type="AlphaFoldDB" id="H0ULR8"/>
<dbReference type="HOGENOM" id="CLU_078982_0_0_0"/>
<reference evidence="2 3" key="1">
    <citation type="submission" date="2011-11" db="EMBL/GenBank/DDBJ databases">
        <title>The Noncontiguous Finished genome of Jonquetella anthropi DSM 22815.</title>
        <authorList>
            <consortium name="US DOE Joint Genome Institute (JGI-PGF)"/>
            <person name="Lucas S."/>
            <person name="Copeland A."/>
            <person name="Lapidus A."/>
            <person name="Glavina del Rio T."/>
            <person name="Dalin E."/>
            <person name="Tice H."/>
            <person name="Bruce D."/>
            <person name="Goodwin L."/>
            <person name="Pitluck S."/>
            <person name="Peters L."/>
            <person name="Mikhailova N."/>
            <person name="Held B."/>
            <person name="Kyrpides N."/>
            <person name="Mavromatis K."/>
            <person name="Ivanova N."/>
            <person name="Markowitz V."/>
            <person name="Cheng J.-F."/>
            <person name="Hugenholtz P."/>
            <person name="Woyke T."/>
            <person name="Wu D."/>
            <person name="Gronow S."/>
            <person name="Wellnitz S."/>
            <person name="Brambilla E."/>
            <person name="Klenk H.-P."/>
            <person name="Eisen J.A."/>
        </authorList>
    </citation>
    <scope>NUCLEOTIDE SEQUENCE [LARGE SCALE GENOMIC DNA]</scope>
    <source>
        <strain evidence="2 3">DSM 22815</strain>
    </source>
</reference>
<keyword evidence="3" id="KW-1185">Reference proteome</keyword>
<evidence type="ECO:0000313" key="2">
    <source>
        <dbReference type="EMBL" id="EHM13559.1"/>
    </source>
</evidence>
<proteinExistence type="predicted"/>
<organism evidence="2 3">
    <name type="scientific">Jonquetella anthropi DSM 22815</name>
    <dbReference type="NCBI Taxonomy" id="885272"/>
    <lineage>
        <taxon>Bacteria</taxon>
        <taxon>Thermotogati</taxon>
        <taxon>Synergistota</taxon>
        <taxon>Synergistia</taxon>
        <taxon>Synergistales</taxon>
        <taxon>Dethiosulfovibrionaceae</taxon>
        <taxon>Jonquetella</taxon>
    </lineage>
</organism>
<dbReference type="RefSeq" id="WP_008521644.1">
    <property type="nucleotide sequence ID" value="NZ_CM001376.1"/>
</dbReference>
<dbReference type="Proteomes" id="UP000003806">
    <property type="component" value="Chromosome"/>
</dbReference>
<evidence type="ECO:0000256" key="1">
    <source>
        <dbReference type="SAM" id="MobiDB-lite"/>
    </source>
</evidence>
<dbReference type="STRING" id="885272.JonanDRAFT_1193"/>
<accession>H0ULR8</accession>
<protein>
    <submittedName>
        <fullName evidence="2">Uncharacterized protein</fullName>
    </submittedName>
</protein>
<feature type="region of interest" description="Disordered" evidence="1">
    <location>
        <begin position="183"/>
        <end position="210"/>
    </location>
</feature>
<evidence type="ECO:0000313" key="3">
    <source>
        <dbReference type="Proteomes" id="UP000003806"/>
    </source>
</evidence>
<name>H0ULR8_9BACT</name>
<sequence>MRAFELFEDGRLIPLPDEGRERGVTVFLPAGRQLFGRLEGDLCCWSLWDGRKKTDVLSADGGLVLSEEPEAFILPPAACRQVEDALYVQYPPPGDHCLTIGMLRQICPDVPLFWGPVSETLASLSPNLTSQNGTLQLYWGVRFALAGGRQDIIDRIRLWSLNARDFLNGKIDAQMVLTASQTPPPQLLNGQSLGPQRPVDGEPEESEAGPDTTLLVRYDAVKPFGQTPLSAWFLLSGDLWRHLRKFLSGGEAILCLWGALEAREAWEQSRRYCPPSSEPADTSSVLC</sequence>